<dbReference type="AlphaFoldDB" id="A0A9D1VZC9"/>
<dbReference type="InterPro" id="IPR012796">
    <property type="entry name" value="Lysidine-tRNA-synth_C"/>
</dbReference>
<evidence type="ECO:0000256" key="3">
    <source>
        <dbReference type="ARBA" id="ARBA00022598"/>
    </source>
</evidence>
<dbReference type="PANTHER" id="PTHR43033">
    <property type="entry name" value="TRNA(ILE)-LYSIDINE SYNTHASE-RELATED"/>
    <property type="match status" value="1"/>
</dbReference>
<dbReference type="EC" id="6.3.4.19" evidence="8"/>
<dbReference type="InterPro" id="IPR012094">
    <property type="entry name" value="tRNA_Ile_lys_synt"/>
</dbReference>
<dbReference type="NCBIfam" id="TIGR02433">
    <property type="entry name" value="lysidine_TilS_C"/>
    <property type="match status" value="1"/>
</dbReference>
<evidence type="ECO:0000313" key="10">
    <source>
        <dbReference type="EMBL" id="HIX49333.1"/>
    </source>
</evidence>
<evidence type="ECO:0000256" key="8">
    <source>
        <dbReference type="HAMAP-Rule" id="MF_01161"/>
    </source>
</evidence>
<protein>
    <recommendedName>
        <fullName evidence="8">tRNA(Ile)-lysidine synthase</fullName>
        <ecNumber evidence="8">6.3.4.19</ecNumber>
    </recommendedName>
    <alternativeName>
        <fullName evidence="8">tRNA(Ile)-2-lysyl-cytidine synthase</fullName>
    </alternativeName>
    <alternativeName>
        <fullName evidence="8">tRNA(Ile)-lysidine synthetase</fullName>
    </alternativeName>
</protein>
<dbReference type="NCBIfam" id="TIGR02432">
    <property type="entry name" value="lysidine_TilS_N"/>
    <property type="match status" value="1"/>
</dbReference>
<dbReference type="InterPro" id="IPR012795">
    <property type="entry name" value="tRNA_Ile_lys_synt_N"/>
</dbReference>
<dbReference type="SUPFAM" id="SSF56037">
    <property type="entry name" value="PheT/TilS domain"/>
    <property type="match status" value="1"/>
</dbReference>
<gene>
    <name evidence="8 10" type="primary">tilS</name>
    <name evidence="10" type="ORF">H9981_10050</name>
</gene>
<evidence type="ECO:0000256" key="2">
    <source>
        <dbReference type="ARBA" id="ARBA00022490"/>
    </source>
</evidence>
<keyword evidence="6 8" id="KW-0067">ATP-binding</keyword>
<dbReference type="GO" id="GO:0005524">
    <property type="term" value="F:ATP binding"/>
    <property type="evidence" value="ECO:0007669"/>
    <property type="project" value="UniProtKB-UniRule"/>
</dbReference>
<evidence type="ECO:0000256" key="5">
    <source>
        <dbReference type="ARBA" id="ARBA00022741"/>
    </source>
</evidence>
<dbReference type="Gene3D" id="3.40.50.620">
    <property type="entry name" value="HUPs"/>
    <property type="match status" value="1"/>
</dbReference>
<dbReference type="PANTHER" id="PTHR43033:SF1">
    <property type="entry name" value="TRNA(ILE)-LYSIDINE SYNTHASE-RELATED"/>
    <property type="match status" value="1"/>
</dbReference>
<name>A0A9D1VZC9_9FIRM</name>
<comment type="function">
    <text evidence="8">Ligates lysine onto the cytidine present at position 34 of the AUA codon-specific tRNA(Ile) that contains the anticodon CAU, in an ATP-dependent manner. Cytidine is converted to lysidine, thus changing the amino acid specificity of the tRNA from methionine to isoleucine.</text>
</comment>
<comment type="catalytic activity">
    <reaction evidence="7 8">
        <text>cytidine(34) in tRNA(Ile2) + L-lysine + ATP = lysidine(34) in tRNA(Ile2) + AMP + diphosphate + H(+)</text>
        <dbReference type="Rhea" id="RHEA:43744"/>
        <dbReference type="Rhea" id="RHEA-COMP:10625"/>
        <dbReference type="Rhea" id="RHEA-COMP:10670"/>
        <dbReference type="ChEBI" id="CHEBI:15378"/>
        <dbReference type="ChEBI" id="CHEBI:30616"/>
        <dbReference type="ChEBI" id="CHEBI:32551"/>
        <dbReference type="ChEBI" id="CHEBI:33019"/>
        <dbReference type="ChEBI" id="CHEBI:82748"/>
        <dbReference type="ChEBI" id="CHEBI:83665"/>
        <dbReference type="ChEBI" id="CHEBI:456215"/>
        <dbReference type="EC" id="6.3.4.19"/>
    </reaction>
</comment>
<dbReference type="CDD" id="cd01992">
    <property type="entry name" value="TilS_N"/>
    <property type="match status" value="1"/>
</dbReference>
<sequence>MMRNEEREVEKFIRKHGMIGKGDVVVAGVSGGADSVCLLFVLCGLRRELGFSVRACHVNHGLRGAEADADEEYVRRLCRDLGVPCRFFHEDVEWIARKRKQSPEEAGRMVRREAFLTMCREDGGTKIATAHHRDDNAETVLLNMARGTGLKGLGGIRPVTGKWIRPLLALTREQTEGYLRRRGITWCEDATNSGDEYTRNRIRHNILPALETQVNRRTAAHLDDLSRQAQEIWDYLEQGVDLAWEKCVKKGQSTRPGMCTGAGAGGNTGETRALEIDKGMFEQEMPAVRTQLLRRCLAQVRGRERDIGTAHVNAVAELFGKQPGRRIDLPGEIRAERTCAGVCIRKKEENRTDFEIPLCIPGETAVPETGQRIICRFVENADIQAASLIPQKSYTKWFDYDIIKYSLSARTRQSGDYLVIDENGSRQKLKAFFVNEKIPREKRDCMLLIADGAHIIWIPGHRMSGAYHISSRTEKILEIKITEEEGNGRDDQGIGPGREG</sequence>
<evidence type="ECO:0000313" key="11">
    <source>
        <dbReference type="Proteomes" id="UP000824243"/>
    </source>
</evidence>
<evidence type="ECO:0000256" key="1">
    <source>
        <dbReference type="ARBA" id="ARBA00004496"/>
    </source>
</evidence>
<evidence type="ECO:0000256" key="4">
    <source>
        <dbReference type="ARBA" id="ARBA00022694"/>
    </source>
</evidence>
<feature type="binding site" evidence="8">
    <location>
        <begin position="30"/>
        <end position="35"/>
    </location>
    <ligand>
        <name>ATP</name>
        <dbReference type="ChEBI" id="CHEBI:30616"/>
    </ligand>
</feature>
<keyword evidence="2 8" id="KW-0963">Cytoplasm</keyword>
<reference evidence="10" key="2">
    <citation type="submission" date="2021-04" db="EMBL/GenBank/DDBJ databases">
        <authorList>
            <person name="Gilroy R."/>
        </authorList>
    </citation>
    <scope>NUCLEOTIDE SEQUENCE</scope>
    <source>
        <strain evidence="10">ChiSjej5B23-15282</strain>
    </source>
</reference>
<comment type="caution">
    <text evidence="10">The sequence shown here is derived from an EMBL/GenBank/DDBJ whole genome shotgun (WGS) entry which is preliminary data.</text>
</comment>
<comment type="similarity">
    <text evidence="8">Belongs to the tRNA(Ile)-lysidine synthase family.</text>
</comment>
<dbReference type="SMART" id="SM00977">
    <property type="entry name" value="TilS_C"/>
    <property type="match status" value="1"/>
</dbReference>
<dbReference type="InterPro" id="IPR011063">
    <property type="entry name" value="TilS/TtcA_N"/>
</dbReference>
<dbReference type="HAMAP" id="MF_01161">
    <property type="entry name" value="tRNA_Ile_lys_synt"/>
    <property type="match status" value="1"/>
</dbReference>
<dbReference type="Pfam" id="PF11734">
    <property type="entry name" value="TilS_C"/>
    <property type="match status" value="1"/>
</dbReference>
<reference evidence="10" key="1">
    <citation type="journal article" date="2021" name="PeerJ">
        <title>Extensive microbial diversity within the chicken gut microbiome revealed by metagenomics and culture.</title>
        <authorList>
            <person name="Gilroy R."/>
            <person name="Ravi A."/>
            <person name="Getino M."/>
            <person name="Pursley I."/>
            <person name="Horton D.L."/>
            <person name="Alikhan N.F."/>
            <person name="Baker D."/>
            <person name="Gharbi K."/>
            <person name="Hall N."/>
            <person name="Watson M."/>
            <person name="Adriaenssens E.M."/>
            <person name="Foster-Nyarko E."/>
            <person name="Jarju S."/>
            <person name="Secka A."/>
            <person name="Antonio M."/>
            <person name="Oren A."/>
            <person name="Chaudhuri R.R."/>
            <person name="La Ragione R."/>
            <person name="Hildebrand F."/>
            <person name="Pallen M.J."/>
        </authorList>
    </citation>
    <scope>NUCLEOTIDE SEQUENCE</scope>
    <source>
        <strain evidence="10">ChiSjej5B23-15282</strain>
    </source>
</reference>
<evidence type="ECO:0000259" key="9">
    <source>
        <dbReference type="SMART" id="SM00977"/>
    </source>
</evidence>
<keyword evidence="4 8" id="KW-0819">tRNA processing</keyword>
<evidence type="ECO:0000256" key="7">
    <source>
        <dbReference type="ARBA" id="ARBA00048539"/>
    </source>
</evidence>
<comment type="subcellular location">
    <subcellularLocation>
        <location evidence="1 8">Cytoplasm</location>
    </subcellularLocation>
</comment>
<dbReference type="GO" id="GO:0032267">
    <property type="term" value="F:tRNA(Ile)-lysidine synthase activity"/>
    <property type="evidence" value="ECO:0007669"/>
    <property type="project" value="UniProtKB-EC"/>
</dbReference>
<comment type="domain">
    <text evidence="8">The N-terminal region contains the highly conserved SGGXDS motif, predicted to be a P-loop motif involved in ATP binding.</text>
</comment>
<dbReference type="Proteomes" id="UP000824243">
    <property type="component" value="Unassembled WGS sequence"/>
</dbReference>
<dbReference type="SUPFAM" id="SSF82829">
    <property type="entry name" value="MesJ substrate recognition domain-like"/>
    <property type="match status" value="1"/>
</dbReference>
<feature type="domain" description="Lysidine-tRNA(Ile) synthetase C-terminal" evidence="9">
    <location>
        <begin position="407"/>
        <end position="479"/>
    </location>
</feature>
<dbReference type="GO" id="GO:0005737">
    <property type="term" value="C:cytoplasm"/>
    <property type="evidence" value="ECO:0007669"/>
    <property type="project" value="UniProtKB-SubCell"/>
</dbReference>
<keyword evidence="5 8" id="KW-0547">Nucleotide-binding</keyword>
<dbReference type="Pfam" id="PF01171">
    <property type="entry name" value="ATP_bind_3"/>
    <property type="match status" value="1"/>
</dbReference>
<dbReference type="EMBL" id="DXFA01000171">
    <property type="protein sequence ID" value="HIX49333.1"/>
    <property type="molecule type" value="Genomic_DNA"/>
</dbReference>
<proteinExistence type="inferred from homology"/>
<keyword evidence="3 8" id="KW-0436">Ligase</keyword>
<dbReference type="InterPro" id="IPR014729">
    <property type="entry name" value="Rossmann-like_a/b/a_fold"/>
</dbReference>
<evidence type="ECO:0000256" key="6">
    <source>
        <dbReference type="ARBA" id="ARBA00022840"/>
    </source>
</evidence>
<organism evidence="10 11">
    <name type="scientific">Candidatus Mediterraneibacter caccavium</name>
    <dbReference type="NCBI Taxonomy" id="2838661"/>
    <lineage>
        <taxon>Bacteria</taxon>
        <taxon>Bacillati</taxon>
        <taxon>Bacillota</taxon>
        <taxon>Clostridia</taxon>
        <taxon>Lachnospirales</taxon>
        <taxon>Lachnospiraceae</taxon>
        <taxon>Mediterraneibacter</taxon>
    </lineage>
</organism>
<accession>A0A9D1VZC9</accession>
<dbReference type="SUPFAM" id="SSF52402">
    <property type="entry name" value="Adenine nucleotide alpha hydrolases-like"/>
    <property type="match status" value="1"/>
</dbReference>
<dbReference type="GO" id="GO:0006400">
    <property type="term" value="P:tRNA modification"/>
    <property type="evidence" value="ECO:0007669"/>
    <property type="project" value="UniProtKB-UniRule"/>
</dbReference>